<sequence length="123" mass="13852">MCEIKTSGGSQPICRDRGRHTTNYITNKNYLSNSLFFLFEVFMPCATCKELTVSCKFASGGKSCSYATSKDSCILKQKLESHVARLRRREHSDVKYAHKCGKGRRGDRGRLLSLCFLTVSKVT</sequence>
<keyword evidence="2" id="KW-1185">Reference proteome</keyword>
<gene>
    <name evidence="1" type="ORF">AVEN_209574_1</name>
</gene>
<dbReference type="EMBL" id="BGPR01017620">
    <property type="protein sequence ID" value="GBN76708.1"/>
    <property type="molecule type" value="Genomic_DNA"/>
</dbReference>
<dbReference type="Proteomes" id="UP000499080">
    <property type="component" value="Unassembled WGS sequence"/>
</dbReference>
<accession>A0A4Y2RM12</accession>
<dbReference type="AlphaFoldDB" id="A0A4Y2RM12"/>
<evidence type="ECO:0000313" key="2">
    <source>
        <dbReference type="Proteomes" id="UP000499080"/>
    </source>
</evidence>
<protein>
    <submittedName>
        <fullName evidence="1">Uncharacterized protein</fullName>
    </submittedName>
</protein>
<proteinExistence type="predicted"/>
<evidence type="ECO:0000313" key="1">
    <source>
        <dbReference type="EMBL" id="GBN76708.1"/>
    </source>
</evidence>
<reference evidence="1 2" key="1">
    <citation type="journal article" date="2019" name="Sci. Rep.">
        <title>Orb-weaving spider Araneus ventricosus genome elucidates the spidroin gene catalogue.</title>
        <authorList>
            <person name="Kono N."/>
            <person name="Nakamura H."/>
            <person name="Ohtoshi R."/>
            <person name="Moran D.A.P."/>
            <person name="Shinohara A."/>
            <person name="Yoshida Y."/>
            <person name="Fujiwara M."/>
            <person name="Mori M."/>
            <person name="Tomita M."/>
            <person name="Arakawa K."/>
        </authorList>
    </citation>
    <scope>NUCLEOTIDE SEQUENCE [LARGE SCALE GENOMIC DNA]</scope>
</reference>
<name>A0A4Y2RM12_ARAVE</name>
<organism evidence="1 2">
    <name type="scientific">Araneus ventricosus</name>
    <name type="common">Orbweaver spider</name>
    <name type="synonym">Epeira ventricosa</name>
    <dbReference type="NCBI Taxonomy" id="182803"/>
    <lineage>
        <taxon>Eukaryota</taxon>
        <taxon>Metazoa</taxon>
        <taxon>Ecdysozoa</taxon>
        <taxon>Arthropoda</taxon>
        <taxon>Chelicerata</taxon>
        <taxon>Arachnida</taxon>
        <taxon>Araneae</taxon>
        <taxon>Araneomorphae</taxon>
        <taxon>Entelegynae</taxon>
        <taxon>Araneoidea</taxon>
        <taxon>Araneidae</taxon>
        <taxon>Araneus</taxon>
    </lineage>
</organism>
<comment type="caution">
    <text evidence="1">The sequence shown here is derived from an EMBL/GenBank/DDBJ whole genome shotgun (WGS) entry which is preliminary data.</text>
</comment>